<dbReference type="HOGENOM" id="CLU_063502_0_0_1"/>
<dbReference type="RefSeq" id="XP_001258577.1">
    <property type="nucleotide sequence ID" value="XM_001258576.1"/>
</dbReference>
<feature type="transmembrane region" description="Helical" evidence="1">
    <location>
        <begin position="232"/>
        <end position="255"/>
    </location>
</feature>
<protein>
    <submittedName>
        <fullName evidence="2">Uncharacterized protein</fullName>
    </submittedName>
</protein>
<keyword evidence="1" id="KW-1133">Transmembrane helix</keyword>
<dbReference type="VEuPathDB" id="FungiDB:NFIA_060360"/>
<dbReference type="EMBL" id="DS027698">
    <property type="protein sequence ID" value="EAW16680.1"/>
    <property type="molecule type" value="Genomic_DNA"/>
</dbReference>
<reference evidence="3" key="1">
    <citation type="journal article" date="2008" name="PLoS Genet.">
        <title>Genomic islands in the pathogenic filamentous fungus Aspergillus fumigatus.</title>
        <authorList>
            <person name="Fedorova N.D."/>
            <person name="Khaldi N."/>
            <person name="Joardar V.S."/>
            <person name="Maiti R."/>
            <person name="Amedeo P."/>
            <person name="Anderson M.J."/>
            <person name="Crabtree J."/>
            <person name="Silva J.C."/>
            <person name="Badger J.H."/>
            <person name="Albarraq A."/>
            <person name="Angiuoli S."/>
            <person name="Bussey H."/>
            <person name="Bowyer P."/>
            <person name="Cotty P.J."/>
            <person name="Dyer P.S."/>
            <person name="Egan A."/>
            <person name="Galens K."/>
            <person name="Fraser-Liggett C.M."/>
            <person name="Haas B.J."/>
            <person name="Inman J.M."/>
            <person name="Kent R."/>
            <person name="Lemieux S."/>
            <person name="Malavazi I."/>
            <person name="Orvis J."/>
            <person name="Roemer T."/>
            <person name="Ronning C.M."/>
            <person name="Sundaram J.P."/>
            <person name="Sutton G."/>
            <person name="Turner G."/>
            <person name="Venter J.C."/>
            <person name="White O.R."/>
            <person name="Whitty B.R."/>
            <person name="Youngman P."/>
            <person name="Wolfe K.H."/>
            <person name="Goldman G.H."/>
            <person name="Wortman J.R."/>
            <person name="Jiang B."/>
            <person name="Denning D.W."/>
            <person name="Nierman W.C."/>
        </authorList>
    </citation>
    <scope>NUCLEOTIDE SEQUENCE [LARGE SCALE GENOMIC DNA]</scope>
    <source>
        <strain evidence="3">ATCC 1020 / DSM 3700 / CBS 544.65 / FGSC A1164 / JCM 1740 / NRRL 181 / WB 181</strain>
    </source>
</reference>
<name>A1DPF9_NEOFI</name>
<sequence length="301" mass="31031">MPGVGPAVAATRTATADTTTSTTTIVTTTVPMVSVYTPPASCSSRWTYEASTYNGITSGILLQNAFSVDTDCFPPGFQQNGRILASQVFSPGACPGRYSTQQFVVSNAITTATCCLSDFSLYADSGYVGCVSTFTGATEVAARAGGIIFNTRDYTTSTSISGTYTMWGMPIVIEVESTDRSLYTTALSTSATTTASATATPSASSTSTSSSQIASQTAISSSSNGLSSGTKAGIGVGVGVGVAALAIIGFLGFWLRQRRKSPAPAPSGFIPQHSHEVQGFSVSELHADSRKSRFPITELPS</sequence>
<organism evidence="2 3">
    <name type="scientific">Neosartorya fischeri (strain ATCC 1020 / DSM 3700 / CBS 544.65 / FGSC A1164 / JCM 1740 / NRRL 181 / WB 181)</name>
    <name type="common">Aspergillus fischerianus</name>
    <dbReference type="NCBI Taxonomy" id="331117"/>
    <lineage>
        <taxon>Eukaryota</taxon>
        <taxon>Fungi</taxon>
        <taxon>Dikarya</taxon>
        <taxon>Ascomycota</taxon>
        <taxon>Pezizomycotina</taxon>
        <taxon>Eurotiomycetes</taxon>
        <taxon>Eurotiomycetidae</taxon>
        <taxon>Eurotiales</taxon>
        <taxon>Aspergillaceae</taxon>
        <taxon>Aspergillus</taxon>
        <taxon>Aspergillus subgen. Fumigati</taxon>
    </lineage>
</organism>
<gene>
    <name evidence="2" type="ORF">NFIA_060360</name>
</gene>
<dbReference type="AlphaFoldDB" id="A1DPF9"/>
<evidence type="ECO:0000313" key="2">
    <source>
        <dbReference type="EMBL" id="EAW16680.1"/>
    </source>
</evidence>
<evidence type="ECO:0000313" key="3">
    <source>
        <dbReference type="Proteomes" id="UP000006702"/>
    </source>
</evidence>
<dbReference type="Proteomes" id="UP000006702">
    <property type="component" value="Unassembled WGS sequence"/>
</dbReference>
<proteinExistence type="predicted"/>
<dbReference type="eggNOG" id="ENOG502SFMR">
    <property type="taxonomic scope" value="Eukaryota"/>
</dbReference>
<keyword evidence="1" id="KW-0472">Membrane</keyword>
<keyword evidence="3" id="KW-1185">Reference proteome</keyword>
<dbReference type="OrthoDB" id="4770059at2759"/>
<dbReference type="GeneID" id="4585093"/>
<keyword evidence="1" id="KW-0812">Transmembrane</keyword>
<evidence type="ECO:0000256" key="1">
    <source>
        <dbReference type="SAM" id="Phobius"/>
    </source>
</evidence>
<accession>A1DPF9</accession>
<dbReference type="KEGG" id="nfi:NFIA_060360"/>
<dbReference type="OMA" id="CYPTGTM"/>